<dbReference type="InterPro" id="IPR005789">
    <property type="entry name" value="Thr_deHydtase_catblc"/>
</dbReference>
<dbReference type="EMBL" id="CAEZSR010000030">
    <property type="protein sequence ID" value="CAB4551836.1"/>
    <property type="molecule type" value="Genomic_DNA"/>
</dbReference>
<dbReference type="Pfam" id="PF01842">
    <property type="entry name" value="ACT"/>
    <property type="match status" value="1"/>
</dbReference>
<dbReference type="NCBIfam" id="NF005600">
    <property type="entry name" value="PRK07334.1"/>
    <property type="match status" value="1"/>
</dbReference>
<dbReference type="GO" id="GO:0006565">
    <property type="term" value="P:L-serine catabolic process"/>
    <property type="evidence" value="ECO:0007669"/>
    <property type="project" value="TreeGrafter"/>
</dbReference>
<evidence type="ECO:0000259" key="6">
    <source>
        <dbReference type="PROSITE" id="PS51671"/>
    </source>
</evidence>
<feature type="domain" description="ACT" evidence="6">
    <location>
        <begin position="338"/>
        <end position="413"/>
    </location>
</feature>
<dbReference type="Gene3D" id="3.40.50.1100">
    <property type="match status" value="2"/>
</dbReference>
<dbReference type="InterPro" id="IPR036052">
    <property type="entry name" value="TrpB-like_PALP_sf"/>
</dbReference>
<dbReference type="PANTHER" id="PTHR48078:SF6">
    <property type="entry name" value="L-THREONINE DEHYDRATASE CATABOLIC TDCB"/>
    <property type="match status" value="1"/>
</dbReference>
<evidence type="ECO:0000256" key="3">
    <source>
        <dbReference type="ARBA" id="ARBA00012096"/>
    </source>
</evidence>
<organism evidence="7">
    <name type="scientific">freshwater metagenome</name>
    <dbReference type="NCBI Taxonomy" id="449393"/>
    <lineage>
        <taxon>unclassified sequences</taxon>
        <taxon>metagenomes</taxon>
        <taxon>ecological metagenomes</taxon>
    </lineage>
</organism>
<dbReference type="CDD" id="cd04886">
    <property type="entry name" value="ACT_ThrD-II-like"/>
    <property type="match status" value="1"/>
</dbReference>
<gene>
    <name evidence="7" type="ORF">UFOPK1493_01123</name>
</gene>
<keyword evidence="5" id="KW-0456">Lyase</keyword>
<name>A0A6J6CKI2_9ZZZZ</name>
<dbReference type="PROSITE" id="PS51671">
    <property type="entry name" value="ACT"/>
    <property type="match status" value="1"/>
</dbReference>
<dbReference type="GO" id="GO:0006567">
    <property type="term" value="P:L-threonine catabolic process"/>
    <property type="evidence" value="ECO:0007669"/>
    <property type="project" value="InterPro"/>
</dbReference>
<dbReference type="Gene3D" id="3.30.70.260">
    <property type="match status" value="1"/>
</dbReference>
<dbReference type="GO" id="GO:0004794">
    <property type="term" value="F:threonine deaminase activity"/>
    <property type="evidence" value="ECO:0007669"/>
    <property type="project" value="UniProtKB-EC"/>
</dbReference>
<dbReference type="InterPro" id="IPR002912">
    <property type="entry name" value="ACT_dom"/>
</dbReference>
<dbReference type="PANTHER" id="PTHR48078">
    <property type="entry name" value="THREONINE DEHYDRATASE, MITOCHONDRIAL-RELATED"/>
    <property type="match status" value="1"/>
</dbReference>
<evidence type="ECO:0000313" key="7">
    <source>
        <dbReference type="EMBL" id="CAB4551836.1"/>
    </source>
</evidence>
<reference evidence="7" key="1">
    <citation type="submission" date="2020-05" db="EMBL/GenBank/DDBJ databases">
        <authorList>
            <person name="Chiriac C."/>
            <person name="Salcher M."/>
            <person name="Ghai R."/>
            <person name="Kavagutti S V."/>
        </authorList>
    </citation>
    <scope>NUCLEOTIDE SEQUENCE</scope>
</reference>
<dbReference type="InterPro" id="IPR001926">
    <property type="entry name" value="TrpB-like_PALP"/>
</dbReference>
<dbReference type="EC" id="4.3.1.19" evidence="3"/>
<dbReference type="InterPro" id="IPR044561">
    <property type="entry name" value="ACT_ThrD-II-like"/>
</dbReference>
<dbReference type="NCBIfam" id="TIGR01127">
    <property type="entry name" value="ilvA_1Cterm"/>
    <property type="match status" value="1"/>
</dbReference>
<dbReference type="FunFam" id="3.40.50.1100:FF:000005">
    <property type="entry name" value="Threonine dehydratase catabolic"/>
    <property type="match status" value="1"/>
</dbReference>
<dbReference type="AlphaFoldDB" id="A0A6J6CKI2"/>
<accession>A0A6J6CKI2</accession>
<evidence type="ECO:0000256" key="2">
    <source>
        <dbReference type="ARBA" id="ARBA00010869"/>
    </source>
</evidence>
<evidence type="ECO:0000256" key="4">
    <source>
        <dbReference type="ARBA" id="ARBA00022898"/>
    </source>
</evidence>
<protein>
    <recommendedName>
        <fullName evidence="3">threonine ammonia-lyase</fullName>
        <ecNumber evidence="3">4.3.1.19</ecNumber>
    </recommendedName>
</protein>
<dbReference type="CDD" id="cd01562">
    <property type="entry name" value="Thr-dehyd"/>
    <property type="match status" value="1"/>
</dbReference>
<comment type="similarity">
    <text evidence="2">Belongs to the serine/threonine dehydratase family.</text>
</comment>
<dbReference type="InterPro" id="IPR045865">
    <property type="entry name" value="ACT-like_dom_sf"/>
</dbReference>
<dbReference type="GO" id="GO:0003941">
    <property type="term" value="F:L-serine ammonia-lyase activity"/>
    <property type="evidence" value="ECO:0007669"/>
    <property type="project" value="TreeGrafter"/>
</dbReference>
<dbReference type="Pfam" id="PF00291">
    <property type="entry name" value="PALP"/>
    <property type="match status" value="1"/>
</dbReference>
<dbReference type="SUPFAM" id="SSF55021">
    <property type="entry name" value="ACT-like"/>
    <property type="match status" value="1"/>
</dbReference>
<dbReference type="GO" id="GO:0009097">
    <property type="term" value="P:isoleucine biosynthetic process"/>
    <property type="evidence" value="ECO:0007669"/>
    <property type="project" value="TreeGrafter"/>
</dbReference>
<dbReference type="SUPFAM" id="SSF53686">
    <property type="entry name" value="Tryptophan synthase beta subunit-like PLP-dependent enzymes"/>
    <property type="match status" value="1"/>
</dbReference>
<comment type="cofactor">
    <cofactor evidence="1">
        <name>pyridoxal 5'-phosphate</name>
        <dbReference type="ChEBI" id="CHEBI:597326"/>
    </cofactor>
</comment>
<dbReference type="InterPro" id="IPR050147">
    <property type="entry name" value="Ser/Thr_Dehydratase"/>
</dbReference>
<proteinExistence type="inferred from homology"/>
<keyword evidence="4" id="KW-0663">Pyridoxal phosphate</keyword>
<evidence type="ECO:0000256" key="1">
    <source>
        <dbReference type="ARBA" id="ARBA00001933"/>
    </source>
</evidence>
<sequence>MQIGLPFTFGISFDDVLAARARLADAVVRTPAAISHTLSSITGAEVVLKFENLQFTGSFKERGALNRLLTLSADERARGVVAMSAGNHAQGLAHHATRLGVSATLVMPEGTPMVKIGRTRALGADVVVHGATLVEAHEHALTLAHDRGLVFVPPYDCPVVMAGQGTAVLEFLEQEPDLEVLVIPVGGGGLFAGSVVAARAVAPHVEVVGVQVDTFAAFDAALRGVTPAGGHVPGGETVAEGIAVARPSARAVRVARTLGATTVVVDDSAVEEAIALLLEIEKVVSEGAGAAPLAALLSHPERFAGRRVGLVLSGGNVDLRVLASAMLRALVRTGRLTTLSVALPDRPGSLHALTGVLAAQGANVVELSHDRMGPNTRLRSAVVDVQFETADRDHRDAVVAALRAEGFAVTAVD</sequence>
<evidence type="ECO:0000256" key="5">
    <source>
        <dbReference type="ARBA" id="ARBA00023239"/>
    </source>
</evidence>